<evidence type="ECO:0000256" key="4">
    <source>
        <dbReference type="PROSITE-ProRule" id="PRU00169"/>
    </source>
</evidence>
<dbReference type="SUPFAM" id="SSF55874">
    <property type="entry name" value="ATPase domain of HSP90 chaperone/DNA topoisomerase II/histidine kinase"/>
    <property type="match status" value="1"/>
</dbReference>
<dbReference type="SMART" id="SM00387">
    <property type="entry name" value="HATPase_c"/>
    <property type="match status" value="1"/>
</dbReference>
<gene>
    <name evidence="9" type="ORF">H6P81_006306</name>
</gene>
<dbReference type="PROSITE" id="PS50110">
    <property type="entry name" value="RESPONSE_REGULATORY"/>
    <property type="match status" value="1"/>
</dbReference>
<dbReference type="InterPro" id="IPR004358">
    <property type="entry name" value="Sig_transdc_His_kin-like_C"/>
</dbReference>
<feature type="modified residue" description="4-aspartylphosphate" evidence="4">
    <location>
        <position position="1037"/>
    </location>
</feature>
<dbReference type="PANTHER" id="PTHR43719:SF75">
    <property type="entry name" value="HISTIDINE KINASE CKI1"/>
    <property type="match status" value="1"/>
</dbReference>
<evidence type="ECO:0000259" key="7">
    <source>
        <dbReference type="PROSITE" id="PS50109"/>
    </source>
</evidence>
<evidence type="ECO:0000256" key="1">
    <source>
        <dbReference type="ARBA" id="ARBA00000085"/>
    </source>
</evidence>
<dbReference type="PANTHER" id="PTHR43719">
    <property type="entry name" value="TWO-COMPONENT HISTIDINE KINASE"/>
    <property type="match status" value="1"/>
</dbReference>
<dbReference type="CDD" id="cd17546">
    <property type="entry name" value="REC_hyHK_CKI1_RcsC-like"/>
    <property type="match status" value="1"/>
</dbReference>
<dbReference type="SMART" id="SM00448">
    <property type="entry name" value="REC"/>
    <property type="match status" value="1"/>
</dbReference>
<dbReference type="InterPro" id="IPR003594">
    <property type="entry name" value="HATPase_dom"/>
</dbReference>
<feature type="compositionally biased region" description="Polar residues" evidence="5">
    <location>
        <begin position="715"/>
        <end position="724"/>
    </location>
</feature>
<reference evidence="9 10" key="1">
    <citation type="submission" date="2021-07" db="EMBL/GenBank/DDBJ databases">
        <title>The Aristolochia fimbriata genome: insights into angiosperm evolution, floral development and chemical biosynthesis.</title>
        <authorList>
            <person name="Jiao Y."/>
        </authorList>
    </citation>
    <scope>NUCLEOTIDE SEQUENCE [LARGE SCALE GENOMIC DNA]</scope>
    <source>
        <strain evidence="9">IBCAS-2021</strain>
        <tissue evidence="9">Leaf</tissue>
    </source>
</reference>
<dbReference type="Proteomes" id="UP000825729">
    <property type="component" value="Unassembled WGS sequence"/>
</dbReference>
<dbReference type="GO" id="GO:0000155">
    <property type="term" value="F:phosphorelay sensor kinase activity"/>
    <property type="evidence" value="ECO:0007669"/>
    <property type="project" value="InterPro"/>
</dbReference>
<evidence type="ECO:0000256" key="3">
    <source>
        <dbReference type="ARBA" id="ARBA00022553"/>
    </source>
</evidence>
<evidence type="ECO:0000313" key="9">
    <source>
        <dbReference type="EMBL" id="KAG9453402.1"/>
    </source>
</evidence>
<dbReference type="PROSITE" id="PS50109">
    <property type="entry name" value="HIS_KIN"/>
    <property type="match status" value="1"/>
</dbReference>
<feature type="domain" description="Response regulatory" evidence="8">
    <location>
        <begin position="973"/>
        <end position="1106"/>
    </location>
</feature>
<dbReference type="InterPro" id="IPR003661">
    <property type="entry name" value="HisK_dim/P_dom"/>
</dbReference>
<feature type="region of interest" description="Disordered" evidence="5">
    <location>
        <begin position="829"/>
        <end position="851"/>
    </location>
</feature>
<evidence type="ECO:0000313" key="10">
    <source>
        <dbReference type="Proteomes" id="UP000825729"/>
    </source>
</evidence>
<feature type="transmembrane region" description="Helical" evidence="6">
    <location>
        <begin position="349"/>
        <end position="372"/>
    </location>
</feature>
<dbReference type="AlphaFoldDB" id="A0AAV7F0F8"/>
<feature type="transmembrane region" description="Helical" evidence="6">
    <location>
        <begin position="6"/>
        <end position="27"/>
    </location>
</feature>
<protein>
    <recommendedName>
        <fullName evidence="2">histidine kinase</fullName>
        <ecNumber evidence="2">2.7.13.3</ecNumber>
    </recommendedName>
</protein>
<dbReference type="Gene3D" id="3.40.50.2300">
    <property type="match status" value="1"/>
</dbReference>
<keyword evidence="6" id="KW-0472">Membrane</keyword>
<organism evidence="9 10">
    <name type="scientific">Aristolochia fimbriata</name>
    <name type="common">White veined hardy Dutchman's pipe vine</name>
    <dbReference type="NCBI Taxonomy" id="158543"/>
    <lineage>
        <taxon>Eukaryota</taxon>
        <taxon>Viridiplantae</taxon>
        <taxon>Streptophyta</taxon>
        <taxon>Embryophyta</taxon>
        <taxon>Tracheophyta</taxon>
        <taxon>Spermatophyta</taxon>
        <taxon>Magnoliopsida</taxon>
        <taxon>Magnoliidae</taxon>
        <taxon>Piperales</taxon>
        <taxon>Aristolochiaceae</taxon>
        <taxon>Aristolochia</taxon>
    </lineage>
</organism>
<dbReference type="SUPFAM" id="SSF52172">
    <property type="entry name" value="CheY-like"/>
    <property type="match status" value="1"/>
</dbReference>
<feature type="region of interest" description="Disordered" evidence="5">
    <location>
        <begin position="715"/>
        <end position="739"/>
    </location>
</feature>
<dbReference type="InterPro" id="IPR005467">
    <property type="entry name" value="His_kinase_dom"/>
</dbReference>
<dbReference type="InterPro" id="IPR011006">
    <property type="entry name" value="CheY-like_superfamily"/>
</dbReference>
<keyword evidence="3 4" id="KW-0597">Phosphoprotein</keyword>
<dbReference type="Pfam" id="PF00072">
    <property type="entry name" value="Response_reg"/>
    <property type="match status" value="1"/>
</dbReference>
<name>A0AAV7F0F8_ARIFI</name>
<dbReference type="Pfam" id="PF02518">
    <property type="entry name" value="HATPase_c"/>
    <property type="match status" value="1"/>
</dbReference>
<keyword evidence="6" id="KW-0812">Transmembrane</keyword>
<dbReference type="Gene3D" id="1.10.287.130">
    <property type="match status" value="1"/>
</dbReference>
<evidence type="ECO:0000256" key="6">
    <source>
        <dbReference type="SAM" id="Phobius"/>
    </source>
</evidence>
<dbReference type="EMBL" id="JAINDJ010000003">
    <property type="protein sequence ID" value="KAG9453402.1"/>
    <property type="molecule type" value="Genomic_DNA"/>
</dbReference>
<feature type="domain" description="Histidine kinase" evidence="7">
    <location>
        <begin position="409"/>
        <end position="704"/>
    </location>
</feature>
<dbReference type="PRINTS" id="PR00344">
    <property type="entry name" value="BCTRLSENSOR"/>
</dbReference>
<sequence length="1110" mass="121947">MAGRPTWIFFTAGLVAVLLPCFAIFGWSFTMLHSKQAVAVSSRDLKDSQGRLFSDIKDLSNAVFPINATTLKLSRRLSSSNFSSFVSIEKEVGQKLFSALSTLPHLSQISYIGVNGLLLSYYIKSNKIHALFSNRTVSSNNSSEVPWYTQPVNDAGKRYGNTTTISSRQHVVQSTWFSESLNSTNGYASIGYGWAKDQEPLILFAAPLRAAQGPHGVLSLGIVLKAVSSFIRSIDIHGGYLYLAVKDGVTVAESRIPNTRLIVHNGTVSLQTTRSDNSTVDFGSPVAIPCQLDHLGSDGKVSSVSNVKIHGNQYVMHCAGVEIVGVQAVSVLAFPRNQLEGFVLWQNKITLLVLLLLLVYLLAVVVFFVFWLQGIWNKVVVQRAALIKQNEATQQSERKSMNKSYAFASASHDVRTALAAIIGLIDLSRNRVSSDSELEANLSQMNTCALNLLGKFVVLFPIFYTLSRTGTLIEFSSGILNTVLDTSKIEAGKMQLDEEEFDMAKVLEEIVDMFYVVGNKKGLEIIWDHCDGSIMKLPLVRGDCGRFKQVLCNLLSNAVKFTTEGHVVLRAWARKPRAEKLYINTTHEDSFLKFLGHLPWLTHKNRYVEEDVVSLRKVEDNPNRVEIVFEVDDSGKGIPKEKHKSVFENFVQVKEETVGAHEGTGLGLGIVQSLVRLMGGEIGIVDKDPSEKGTCFRFNVCLATSEHLRPTLSGEVNTELSNHPGTPLSARSAGDSSRSAKGEAIHAVVMISGAEASRISIKWMERQGMKVWPVRRVSHLKANLDKLKQNLRLTDVASGTATSSESTNSNSSTSYIREATEDATIGTEDAIHSPSSAGRDYHHKGGGSSSTQISTPLLLVVVDMGSDSFKEICSVLKSFGKNVEPSRYRVVWLANPDTPSDHVNFLKSKQAPSDSILQKPFHGSRLTSVLKILYETGTEASVEEEGPSQATETSSQVLEAKKEIKEGPLQGVHVLVVEDNDLLLMLTVRIVTRFGASYETARNGEEAVNLVRRALTETKAAADGSSKSFPYDVVLMDCEMPLMDGFTATRVIRKEEKWYGRHIPIVALTAHASSEKVEKCFEAGMDGHLVKPLKPEKLLETVLSFVTHSK</sequence>
<dbReference type="Gene3D" id="3.30.565.10">
    <property type="entry name" value="Histidine kinase-like ATPase, C-terminal domain"/>
    <property type="match status" value="1"/>
</dbReference>
<dbReference type="SUPFAM" id="SSF47384">
    <property type="entry name" value="Homodimeric domain of signal transducing histidine kinase"/>
    <property type="match status" value="1"/>
</dbReference>
<dbReference type="EC" id="2.7.13.3" evidence="2"/>
<dbReference type="InterPro" id="IPR050956">
    <property type="entry name" value="2C_system_His_kinase"/>
</dbReference>
<proteinExistence type="predicted"/>
<keyword evidence="10" id="KW-1185">Reference proteome</keyword>
<dbReference type="CDD" id="cd00082">
    <property type="entry name" value="HisKA"/>
    <property type="match status" value="1"/>
</dbReference>
<comment type="catalytic activity">
    <reaction evidence="1">
        <text>ATP + protein L-histidine = ADP + protein N-phospho-L-histidine.</text>
        <dbReference type="EC" id="2.7.13.3"/>
    </reaction>
</comment>
<comment type="caution">
    <text evidence="9">The sequence shown here is derived from an EMBL/GenBank/DDBJ whole genome shotgun (WGS) entry which is preliminary data.</text>
</comment>
<evidence type="ECO:0000259" key="8">
    <source>
        <dbReference type="PROSITE" id="PS50110"/>
    </source>
</evidence>
<dbReference type="InterPro" id="IPR001789">
    <property type="entry name" value="Sig_transdc_resp-reg_receiver"/>
</dbReference>
<keyword evidence="6" id="KW-1133">Transmembrane helix</keyword>
<dbReference type="InterPro" id="IPR036097">
    <property type="entry name" value="HisK_dim/P_sf"/>
</dbReference>
<dbReference type="InterPro" id="IPR036890">
    <property type="entry name" value="HATPase_C_sf"/>
</dbReference>
<accession>A0AAV7F0F8</accession>
<evidence type="ECO:0000256" key="5">
    <source>
        <dbReference type="SAM" id="MobiDB-lite"/>
    </source>
</evidence>
<evidence type="ECO:0000256" key="2">
    <source>
        <dbReference type="ARBA" id="ARBA00012438"/>
    </source>
</evidence>